<dbReference type="InterPro" id="IPR029058">
    <property type="entry name" value="AB_hydrolase_fold"/>
</dbReference>
<feature type="domain" description="Serine aminopeptidase S33" evidence="2">
    <location>
        <begin position="42"/>
        <end position="161"/>
    </location>
</feature>
<proteinExistence type="predicted"/>
<sequence>MKPWLLLVWAVLGPLASAQQEVSFRAADGVRVFGSYYAAASKQRPLILLFHMSGSNRWEYEAIAPELVRMGFNCLAIDQRSGGTMWNRTNRTRDGLGRPAAFAEALPDLEAALGWAKATGHRGKLLLWGSSYSAALVFVLAARHPEVGAVLAFSPGEYLGPGLSVREAAARVRVPVFATSARFEGPAVRGILAAVASPDKTQFVPRDTGMHGSLALSFPPYRAEYWPAVARFLRRFV</sequence>
<evidence type="ECO:0000313" key="4">
    <source>
        <dbReference type="Proteomes" id="UP000265715"/>
    </source>
</evidence>
<keyword evidence="3" id="KW-0378">Hydrolase</keyword>
<dbReference type="SUPFAM" id="SSF53474">
    <property type="entry name" value="alpha/beta-Hydrolases"/>
    <property type="match status" value="1"/>
</dbReference>
<comment type="caution">
    <text evidence="3">The sequence shown here is derived from an EMBL/GenBank/DDBJ whole genome shotgun (WGS) entry which is preliminary data.</text>
</comment>
<dbReference type="RefSeq" id="WP_170159561.1">
    <property type="nucleotide sequence ID" value="NZ_QXDL01000028.1"/>
</dbReference>
<dbReference type="InterPro" id="IPR050261">
    <property type="entry name" value="FrsA_esterase"/>
</dbReference>
<evidence type="ECO:0000256" key="1">
    <source>
        <dbReference type="SAM" id="SignalP"/>
    </source>
</evidence>
<dbReference type="EMBL" id="QXDL01000028">
    <property type="protein sequence ID" value="RIH88195.1"/>
    <property type="molecule type" value="Genomic_DNA"/>
</dbReference>
<keyword evidence="4" id="KW-1185">Reference proteome</keyword>
<protein>
    <submittedName>
        <fullName evidence="3">Serine aminopeptidase, S33</fullName>
    </submittedName>
</protein>
<keyword evidence="3" id="KW-0031">Aminopeptidase</keyword>
<gene>
    <name evidence="3" type="ORF">Mterra_01045</name>
</gene>
<dbReference type="PANTHER" id="PTHR22946">
    <property type="entry name" value="DIENELACTONE HYDROLASE DOMAIN-CONTAINING PROTEIN-RELATED"/>
    <property type="match status" value="1"/>
</dbReference>
<dbReference type="InterPro" id="IPR022742">
    <property type="entry name" value="Hydrolase_4"/>
</dbReference>
<dbReference type="AlphaFoldDB" id="A0A399EX73"/>
<dbReference type="Gene3D" id="3.40.50.1820">
    <property type="entry name" value="alpha/beta hydrolase"/>
    <property type="match status" value="1"/>
</dbReference>
<evidence type="ECO:0000313" key="3">
    <source>
        <dbReference type="EMBL" id="RIH88195.1"/>
    </source>
</evidence>
<dbReference type="Proteomes" id="UP000265715">
    <property type="component" value="Unassembled WGS sequence"/>
</dbReference>
<name>A0A399EX73_9DEIN</name>
<feature type="signal peptide" evidence="1">
    <location>
        <begin position="1"/>
        <end position="18"/>
    </location>
</feature>
<evidence type="ECO:0000259" key="2">
    <source>
        <dbReference type="Pfam" id="PF12146"/>
    </source>
</evidence>
<dbReference type="Pfam" id="PF12146">
    <property type="entry name" value="Hydrolase_4"/>
    <property type="match status" value="1"/>
</dbReference>
<organism evidence="3 4">
    <name type="scientific">Calidithermus terrae</name>
    <dbReference type="NCBI Taxonomy" id="1408545"/>
    <lineage>
        <taxon>Bacteria</taxon>
        <taxon>Thermotogati</taxon>
        <taxon>Deinococcota</taxon>
        <taxon>Deinococci</taxon>
        <taxon>Thermales</taxon>
        <taxon>Thermaceae</taxon>
        <taxon>Calidithermus</taxon>
    </lineage>
</organism>
<keyword evidence="3" id="KW-0645">Protease</keyword>
<keyword evidence="1" id="KW-0732">Signal</keyword>
<accession>A0A399EX73</accession>
<dbReference type="GO" id="GO:0004177">
    <property type="term" value="F:aminopeptidase activity"/>
    <property type="evidence" value="ECO:0007669"/>
    <property type="project" value="UniProtKB-KW"/>
</dbReference>
<feature type="chain" id="PRO_5017374905" evidence="1">
    <location>
        <begin position="19"/>
        <end position="237"/>
    </location>
</feature>
<reference evidence="3 4" key="1">
    <citation type="submission" date="2018-08" db="EMBL/GenBank/DDBJ databases">
        <title>Meiothermus terrae DSM 26712 genome sequencing project.</title>
        <authorList>
            <person name="Da Costa M.S."/>
            <person name="Albuquerque L."/>
            <person name="Raposo P."/>
            <person name="Froufe H.J.C."/>
            <person name="Barroso C.S."/>
            <person name="Egas C."/>
        </authorList>
    </citation>
    <scope>NUCLEOTIDE SEQUENCE [LARGE SCALE GENOMIC DNA]</scope>
    <source>
        <strain evidence="3 4">DSM 26712</strain>
    </source>
</reference>